<dbReference type="AlphaFoldDB" id="A0A4D8TTH2"/>
<dbReference type="InterPro" id="IPR038186">
    <property type="entry name" value="CHAD_dom_sf"/>
</dbReference>
<dbReference type="Pfam" id="PF05235">
    <property type="entry name" value="CHAD"/>
    <property type="match status" value="1"/>
</dbReference>
<gene>
    <name evidence="2" type="primary">A-CNB1</name>
</gene>
<dbReference type="PANTHER" id="PTHR39339">
    <property type="entry name" value="SLR1444 PROTEIN"/>
    <property type="match status" value="1"/>
</dbReference>
<organism evidence="2">
    <name type="scientific">Arthrospira sp. SRM16</name>
    <dbReference type="NCBI Taxonomy" id="1929211"/>
    <lineage>
        <taxon>Bacteria</taxon>
        <taxon>Bacillati</taxon>
        <taxon>Cyanobacteriota</taxon>
        <taxon>Cyanophyceae</taxon>
        <taxon>Oscillatoriophycideae</taxon>
        <taxon>Oscillatoriales</taxon>
        <taxon>Microcoleaceae</taxon>
        <taxon>Arthrospira</taxon>
    </lineage>
</organism>
<proteinExistence type="evidence at transcript level"/>
<dbReference type="PROSITE" id="PS51708">
    <property type="entry name" value="CHAD"/>
    <property type="match status" value="1"/>
</dbReference>
<reference evidence="2" key="1">
    <citation type="submission" date="2017-04" db="EMBL/GenBank/DDBJ databases">
        <authorList>
            <person name="Kumaresan V."/>
        </authorList>
    </citation>
    <scope>NUCLEOTIDE SEQUENCE</scope>
    <source>
        <strain evidence="2">SRM16</strain>
    </source>
</reference>
<dbReference type="Gene3D" id="1.40.20.10">
    <property type="entry name" value="CHAD domain"/>
    <property type="match status" value="1"/>
</dbReference>
<name>A0A4D8TTH2_9CYAN</name>
<sequence>MTIDTSPQTNTLGEWASLGIQKYLNKVLSHEAAVLQDEDPEELHQMRVGMRRLRSAVTGFAPVLDLPKAASDDNIGKIARRLGELRDIDVMIEALNNQYYPTLTEAEKPTLDKVLIRLVKQRGKALKKVQATLAHQTYKNLKQDLQNWLDFPVYTPIEKLPIMGVLPDLLLPQVSQLLLHQGWLFGIDKLETESESTENSSQETTPKKTITKKKLEKLLTTHGDVLHSLRKQAKRVRYLMALFTDFYGSTYQAYLQDMKDLQECLGDIQDTMVLEAVLVAIVRSDLKKSLPTLSNQMSQKRYESWQSWTQLQRRYLNPVVRQDFHLTLLRPPVDSDS</sequence>
<evidence type="ECO:0000259" key="1">
    <source>
        <dbReference type="PROSITE" id="PS51708"/>
    </source>
</evidence>
<reference evidence="2" key="2">
    <citation type="submission" date="2019-04" db="EMBL/GenBank/DDBJ databases">
        <title>Arthrospira Metabolic genes.</title>
        <authorList>
            <person name="Venkatesh K."/>
            <person name="Anbazahan S."/>
            <person name="Faizal N."/>
            <person name="Arockiaraj J."/>
        </authorList>
    </citation>
    <scope>NUCLEOTIDE SEQUENCE</scope>
    <source>
        <strain evidence="2">SRM16</strain>
    </source>
</reference>
<dbReference type="EMBL" id="LT841353">
    <property type="protein sequence ID" value="SMH70190.1"/>
    <property type="molecule type" value="mRNA"/>
</dbReference>
<accession>A0A4D8TTH2</accession>
<dbReference type="InterPro" id="IPR007899">
    <property type="entry name" value="CHAD_dom"/>
</dbReference>
<dbReference type="SMART" id="SM00880">
    <property type="entry name" value="CHAD"/>
    <property type="match status" value="1"/>
</dbReference>
<feature type="domain" description="CHAD" evidence="1">
    <location>
        <begin position="9"/>
        <end position="321"/>
    </location>
</feature>
<protein>
    <submittedName>
        <fullName evidence="2">Conserved histidine alpha-helical domain-containing protein</fullName>
    </submittedName>
</protein>
<evidence type="ECO:0000313" key="2">
    <source>
        <dbReference type="EMBL" id="SMH70190.1"/>
    </source>
</evidence>
<dbReference type="PANTHER" id="PTHR39339:SF1">
    <property type="entry name" value="CHAD DOMAIN-CONTAINING PROTEIN"/>
    <property type="match status" value="1"/>
</dbReference>